<keyword evidence="2" id="KW-0547">Nucleotide-binding</keyword>
<keyword evidence="3 5" id="KW-0067">ATP-binding</keyword>
<dbReference type="Gene3D" id="3.40.50.300">
    <property type="entry name" value="P-loop containing nucleotide triphosphate hydrolases"/>
    <property type="match status" value="1"/>
</dbReference>
<comment type="caution">
    <text evidence="5">The sequence shown here is derived from an EMBL/GenBank/DDBJ whole genome shotgun (WGS) entry which is preliminary data.</text>
</comment>
<gene>
    <name evidence="5" type="ORF">FH752_16385</name>
</gene>
<dbReference type="GO" id="GO:0005524">
    <property type="term" value="F:ATP binding"/>
    <property type="evidence" value="ECO:0007669"/>
    <property type="project" value="UniProtKB-KW"/>
</dbReference>
<dbReference type="InterPro" id="IPR003593">
    <property type="entry name" value="AAA+_ATPase"/>
</dbReference>
<dbReference type="SMART" id="SM00382">
    <property type="entry name" value="AAA"/>
    <property type="match status" value="1"/>
</dbReference>
<dbReference type="Pfam" id="PF00005">
    <property type="entry name" value="ABC_tran"/>
    <property type="match status" value="1"/>
</dbReference>
<dbReference type="AlphaFoldDB" id="A0A844HYK8"/>
<feature type="domain" description="ABC transporter" evidence="4">
    <location>
        <begin position="18"/>
        <end position="255"/>
    </location>
</feature>
<dbReference type="Proteomes" id="UP000431462">
    <property type="component" value="Unassembled WGS sequence"/>
</dbReference>
<evidence type="ECO:0000313" key="6">
    <source>
        <dbReference type="Proteomes" id="UP000431462"/>
    </source>
</evidence>
<evidence type="ECO:0000256" key="3">
    <source>
        <dbReference type="ARBA" id="ARBA00022840"/>
    </source>
</evidence>
<evidence type="ECO:0000256" key="2">
    <source>
        <dbReference type="ARBA" id="ARBA00022741"/>
    </source>
</evidence>
<accession>A0A844HYK8</accession>
<dbReference type="PANTHER" id="PTHR43023">
    <property type="entry name" value="PROTEIN TRIGALACTOSYLDIACYLGLYCEROL 3, CHLOROPLASTIC"/>
    <property type="match status" value="1"/>
</dbReference>
<sequence>MAAMSESPSSEAGSKPVIAVRDLCNQFGDHVVHENLDLDLLRGEILGVVGGSGTGKTVLLRSIVGLNTPTSGHIRVFGEDLIQLSARERSRIEQRFGVLFQGGALFTSLNLQENIAVPLIEHAGLKRPEAEQLARMKLALTGLPPNAALRYPSELSGGMVKRASLARALALDPEILFLDEPTAGLDPIGAAAFDRLIVTLRDALGLTVFLVTHDLDTLYSTCDRVAVLSQRKVLVADTLEAVAATEDDWIQDYFHGPRGRAASHAFRDHSNTRTQEQ</sequence>
<evidence type="ECO:0000256" key="1">
    <source>
        <dbReference type="ARBA" id="ARBA00022448"/>
    </source>
</evidence>
<dbReference type="InterPro" id="IPR003439">
    <property type="entry name" value="ABC_transporter-like_ATP-bd"/>
</dbReference>
<proteinExistence type="predicted"/>
<dbReference type="PANTHER" id="PTHR43023:SF3">
    <property type="entry name" value="PROTEIN TRIGALACTOSYLDIACYLGLYCEROL 3, CHLOROPLASTIC"/>
    <property type="match status" value="1"/>
</dbReference>
<evidence type="ECO:0000313" key="5">
    <source>
        <dbReference type="EMBL" id="MTJ00190.1"/>
    </source>
</evidence>
<dbReference type="PROSITE" id="PS50893">
    <property type="entry name" value="ABC_TRANSPORTER_2"/>
    <property type="match status" value="1"/>
</dbReference>
<protein>
    <submittedName>
        <fullName evidence="5">ABC transporter ATP-binding protein</fullName>
    </submittedName>
</protein>
<dbReference type="GO" id="GO:0016887">
    <property type="term" value="F:ATP hydrolysis activity"/>
    <property type="evidence" value="ECO:0007669"/>
    <property type="project" value="InterPro"/>
</dbReference>
<dbReference type="CDD" id="cd03261">
    <property type="entry name" value="ABC_Org_Solvent_Resistant"/>
    <property type="match status" value="1"/>
</dbReference>
<name>A0A844HYK8_9GAMM</name>
<dbReference type="EMBL" id="VENC01000016">
    <property type="protein sequence ID" value="MTJ00190.1"/>
    <property type="molecule type" value="Genomic_DNA"/>
</dbReference>
<organism evidence="5 6">
    <name type="scientific">Marinobacter adhaerens</name>
    <dbReference type="NCBI Taxonomy" id="1033846"/>
    <lineage>
        <taxon>Bacteria</taxon>
        <taxon>Pseudomonadati</taxon>
        <taxon>Pseudomonadota</taxon>
        <taxon>Gammaproteobacteria</taxon>
        <taxon>Pseudomonadales</taxon>
        <taxon>Marinobacteraceae</taxon>
        <taxon>Marinobacter</taxon>
    </lineage>
</organism>
<reference evidence="5 6" key="1">
    <citation type="submission" date="2019-06" db="EMBL/GenBank/DDBJ databases">
        <title>Enrichment of Autotrophic Halophilic Microorganisms from Red Sea Brine Pool Using Microbial Electrosynthesis System.</title>
        <authorList>
            <person name="Alqahtani M.F."/>
            <person name="Bajracharya S."/>
            <person name="Katuri K.P."/>
            <person name="Ali M."/>
            <person name="Saikaly P.E."/>
        </authorList>
    </citation>
    <scope>NUCLEOTIDE SEQUENCE [LARGE SCALE GENOMIC DNA]</scope>
    <source>
        <strain evidence="5">MES15</strain>
    </source>
</reference>
<evidence type="ECO:0000259" key="4">
    <source>
        <dbReference type="PROSITE" id="PS50893"/>
    </source>
</evidence>
<keyword evidence="1" id="KW-0813">Transport</keyword>
<dbReference type="InterPro" id="IPR027417">
    <property type="entry name" value="P-loop_NTPase"/>
</dbReference>
<dbReference type="SUPFAM" id="SSF52540">
    <property type="entry name" value="P-loop containing nucleoside triphosphate hydrolases"/>
    <property type="match status" value="1"/>
</dbReference>